<organism evidence="4 5">
    <name type="scientific">Thermosediminibacter oceani (strain ATCC BAA-1034 / DSM 16646 / JW/IW-1228P)</name>
    <dbReference type="NCBI Taxonomy" id="555079"/>
    <lineage>
        <taxon>Bacteria</taxon>
        <taxon>Bacillati</taxon>
        <taxon>Bacillota</taxon>
        <taxon>Clostridia</taxon>
        <taxon>Thermosediminibacterales</taxon>
        <taxon>Thermosediminibacteraceae</taxon>
        <taxon>Thermosediminibacter</taxon>
    </lineage>
</organism>
<evidence type="ECO:0000259" key="3">
    <source>
        <dbReference type="Pfam" id="PF04509"/>
    </source>
</evidence>
<feature type="domain" description="CheC-like protein" evidence="3">
    <location>
        <begin position="103"/>
        <end position="138"/>
    </location>
</feature>
<dbReference type="PANTHER" id="PTHR43693:SF1">
    <property type="entry name" value="PROTEIN PHOSPHATASE CHEZ"/>
    <property type="match status" value="1"/>
</dbReference>
<sequence>MFSTFELDALKEVGNIGAGNAATALSMLLSQKVQMKIPEIKVLPFDEVSKSVGGPENLVTGIFLRVEGDLGFNILFIMQAGDTTNLLKIILHESKETLELTAMEESALKEIGNIIASAFIAALSDFTKLALRISVPSLAIDMAGAILSFPLSLYGCMGDTAFLMETEFEEGLDGVKIHFYLIPDDDKSFSTLLKTIGVRSSDGNNSRGDGGI</sequence>
<accession>D9S3A7</accession>
<keyword evidence="1" id="KW-0145">Chemotaxis</keyword>
<gene>
    <name evidence="4" type="ordered locus">Toce_1123</name>
</gene>
<dbReference type="KEGG" id="toc:Toce_1123"/>
<dbReference type="Proteomes" id="UP000000272">
    <property type="component" value="Chromosome"/>
</dbReference>
<evidence type="ECO:0000313" key="5">
    <source>
        <dbReference type="Proteomes" id="UP000000272"/>
    </source>
</evidence>
<dbReference type="HOGENOM" id="CLU_087860_2_0_9"/>
<name>D9S3A7_THEOJ</name>
<dbReference type="eggNOG" id="COG1776">
    <property type="taxonomic scope" value="Bacteria"/>
</dbReference>
<dbReference type="RefSeq" id="WP_013275924.1">
    <property type="nucleotide sequence ID" value="NC_014377.1"/>
</dbReference>
<dbReference type="Gene3D" id="3.40.1550.10">
    <property type="entry name" value="CheC-like"/>
    <property type="match status" value="1"/>
</dbReference>
<evidence type="ECO:0000256" key="2">
    <source>
        <dbReference type="ARBA" id="ARBA00022801"/>
    </source>
</evidence>
<evidence type="ECO:0000313" key="4">
    <source>
        <dbReference type="EMBL" id="ADL07884.1"/>
    </source>
</evidence>
<proteinExistence type="predicted"/>
<dbReference type="GO" id="GO:0006935">
    <property type="term" value="P:chemotaxis"/>
    <property type="evidence" value="ECO:0007669"/>
    <property type="project" value="UniProtKB-KW"/>
</dbReference>
<dbReference type="InterPro" id="IPR050992">
    <property type="entry name" value="CheZ_family_phosphatases"/>
</dbReference>
<keyword evidence="2" id="KW-0378">Hydrolase</keyword>
<protein>
    <submittedName>
        <fullName evidence="4">CheC, inhibitor of MCP methylation</fullName>
    </submittedName>
</protein>
<dbReference type="GO" id="GO:0016787">
    <property type="term" value="F:hydrolase activity"/>
    <property type="evidence" value="ECO:0007669"/>
    <property type="project" value="UniProtKB-KW"/>
</dbReference>
<feature type="domain" description="CheC-like protein" evidence="3">
    <location>
        <begin position="5"/>
        <end position="40"/>
    </location>
</feature>
<dbReference type="SUPFAM" id="SSF103039">
    <property type="entry name" value="CheC-like"/>
    <property type="match status" value="1"/>
</dbReference>
<dbReference type="Pfam" id="PF04509">
    <property type="entry name" value="CheC"/>
    <property type="match status" value="2"/>
</dbReference>
<dbReference type="InterPro" id="IPR028976">
    <property type="entry name" value="CheC-like_sf"/>
</dbReference>
<dbReference type="CDD" id="cd17909">
    <property type="entry name" value="CheC_ClassI"/>
    <property type="match status" value="1"/>
</dbReference>
<evidence type="ECO:0000256" key="1">
    <source>
        <dbReference type="ARBA" id="ARBA00022500"/>
    </source>
</evidence>
<reference evidence="4 5" key="1">
    <citation type="journal article" date="2010" name="Stand. Genomic Sci.">
        <title>Complete genome sequence of Thermosediminibacter oceani type strain (JW/IW-1228P).</title>
        <authorList>
            <person name="Pitluck S."/>
            <person name="Yasawong M."/>
            <person name="Munk C."/>
            <person name="Nolan M."/>
            <person name="Lapidus A."/>
            <person name="Lucas S."/>
            <person name="Glavina Del Rio T."/>
            <person name="Tice H."/>
            <person name="Cheng J.F."/>
            <person name="Bruce D."/>
            <person name="Detter C."/>
            <person name="Tapia R."/>
            <person name="Han C."/>
            <person name="Goodwin L."/>
            <person name="Liolios K."/>
            <person name="Ivanova N."/>
            <person name="Mavromatis K."/>
            <person name="Mikhailova N."/>
            <person name="Pati A."/>
            <person name="Chen A."/>
            <person name="Palaniappan K."/>
            <person name="Land M."/>
            <person name="Hauser L."/>
            <person name="Chang Y.J."/>
            <person name="Jeffries C.D."/>
            <person name="Rohde M."/>
            <person name="Spring S."/>
            <person name="Sikorski J."/>
            <person name="Goker M."/>
            <person name="Woyke T."/>
            <person name="Bristow J."/>
            <person name="Eisen J.A."/>
            <person name="Markowitz V."/>
            <person name="Hugenholtz P."/>
            <person name="Kyrpides N.C."/>
            <person name="Klenk H.P."/>
        </authorList>
    </citation>
    <scope>NUCLEOTIDE SEQUENCE [LARGE SCALE GENOMIC DNA]</scope>
    <source>
        <strain evidence="5">ATCC BAA-1034 / DSM 16646 / JW/IW-1228P</strain>
    </source>
</reference>
<dbReference type="OrthoDB" id="9812187at2"/>
<dbReference type="PANTHER" id="PTHR43693">
    <property type="entry name" value="PROTEIN PHOSPHATASE CHEZ"/>
    <property type="match status" value="1"/>
</dbReference>
<dbReference type="AlphaFoldDB" id="D9S3A7"/>
<dbReference type="STRING" id="555079.Toce_1123"/>
<keyword evidence="5" id="KW-1185">Reference proteome</keyword>
<dbReference type="InterPro" id="IPR007597">
    <property type="entry name" value="CheC"/>
</dbReference>
<dbReference type="EMBL" id="CP002131">
    <property type="protein sequence ID" value="ADL07884.1"/>
    <property type="molecule type" value="Genomic_DNA"/>
</dbReference>